<reference evidence="2" key="1">
    <citation type="journal article" date="2021" name="Nat. Commun.">
        <title>Genetic determinants of endophytism in the Arabidopsis root mycobiome.</title>
        <authorList>
            <person name="Mesny F."/>
            <person name="Miyauchi S."/>
            <person name="Thiergart T."/>
            <person name="Pickel B."/>
            <person name="Atanasova L."/>
            <person name="Karlsson M."/>
            <person name="Huettel B."/>
            <person name="Barry K.W."/>
            <person name="Haridas S."/>
            <person name="Chen C."/>
            <person name="Bauer D."/>
            <person name="Andreopoulos W."/>
            <person name="Pangilinan J."/>
            <person name="LaButti K."/>
            <person name="Riley R."/>
            <person name="Lipzen A."/>
            <person name="Clum A."/>
            <person name="Drula E."/>
            <person name="Henrissat B."/>
            <person name="Kohler A."/>
            <person name="Grigoriev I.V."/>
            <person name="Martin F.M."/>
            <person name="Hacquard S."/>
        </authorList>
    </citation>
    <scope>NUCLEOTIDE SEQUENCE</scope>
    <source>
        <strain evidence="2">MPI-SDFR-AT-0120</strain>
    </source>
</reference>
<accession>A0A8K0QR66</accession>
<dbReference type="Proteomes" id="UP000813461">
    <property type="component" value="Unassembled WGS sequence"/>
</dbReference>
<feature type="chain" id="PRO_5035433080" evidence="1">
    <location>
        <begin position="20"/>
        <end position="125"/>
    </location>
</feature>
<dbReference type="AlphaFoldDB" id="A0A8K0QR66"/>
<organism evidence="2 3">
    <name type="scientific">Paraphoma chrysanthemicola</name>
    <dbReference type="NCBI Taxonomy" id="798071"/>
    <lineage>
        <taxon>Eukaryota</taxon>
        <taxon>Fungi</taxon>
        <taxon>Dikarya</taxon>
        <taxon>Ascomycota</taxon>
        <taxon>Pezizomycotina</taxon>
        <taxon>Dothideomycetes</taxon>
        <taxon>Pleosporomycetidae</taxon>
        <taxon>Pleosporales</taxon>
        <taxon>Pleosporineae</taxon>
        <taxon>Phaeosphaeriaceae</taxon>
        <taxon>Paraphoma</taxon>
    </lineage>
</organism>
<name>A0A8K0QR66_9PLEO</name>
<evidence type="ECO:0000256" key="1">
    <source>
        <dbReference type="SAM" id="SignalP"/>
    </source>
</evidence>
<keyword evidence="1" id="KW-0732">Signal</keyword>
<evidence type="ECO:0000313" key="2">
    <source>
        <dbReference type="EMBL" id="KAH7066532.1"/>
    </source>
</evidence>
<proteinExistence type="predicted"/>
<dbReference type="OrthoDB" id="3776223at2759"/>
<keyword evidence="3" id="KW-1185">Reference proteome</keyword>
<comment type="caution">
    <text evidence="2">The sequence shown here is derived from an EMBL/GenBank/DDBJ whole genome shotgun (WGS) entry which is preliminary data.</text>
</comment>
<evidence type="ECO:0000313" key="3">
    <source>
        <dbReference type="Proteomes" id="UP000813461"/>
    </source>
</evidence>
<feature type="signal peptide" evidence="1">
    <location>
        <begin position="1"/>
        <end position="19"/>
    </location>
</feature>
<protein>
    <submittedName>
        <fullName evidence="2">Uncharacterized protein</fullName>
    </submittedName>
</protein>
<gene>
    <name evidence="2" type="ORF">FB567DRAFT_616242</name>
</gene>
<dbReference type="EMBL" id="JAGMVJ010000038">
    <property type="protein sequence ID" value="KAH7066532.1"/>
    <property type="molecule type" value="Genomic_DNA"/>
</dbReference>
<sequence length="125" mass="12885">MHASKLLFAITVLIASSIAAPAAEPMDNSLGSPVTPRSNLERRGYATVSMYSGDRCDGAVDTFDVSGPLGYRCVRVPSPKRSIRVSGGGCVVKSHSGIDCRGSEAGPAYGTCTGVLYGSISVNCP</sequence>